<accession>A0ACC3D2U1</accession>
<name>A0ACC3D2U1_9PEZI</name>
<gene>
    <name evidence="1" type="ORF">LTS18_007213</name>
</gene>
<organism evidence="1 2">
    <name type="scientific">Coniosporium uncinatum</name>
    <dbReference type="NCBI Taxonomy" id="93489"/>
    <lineage>
        <taxon>Eukaryota</taxon>
        <taxon>Fungi</taxon>
        <taxon>Dikarya</taxon>
        <taxon>Ascomycota</taxon>
        <taxon>Pezizomycotina</taxon>
        <taxon>Dothideomycetes</taxon>
        <taxon>Dothideomycetes incertae sedis</taxon>
        <taxon>Coniosporium</taxon>
    </lineage>
</organism>
<keyword evidence="2" id="KW-1185">Reference proteome</keyword>
<protein>
    <submittedName>
        <fullName evidence="1">Uncharacterized protein</fullName>
    </submittedName>
</protein>
<evidence type="ECO:0000313" key="2">
    <source>
        <dbReference type="Proteomes" id="UP001186974"/>
    </source>
</evidence>
<comment type="caution">
    <text evidence="1">The sequence shown here is derived from an EMBL/GenBank/DDBJ whole genome shotgun (WGS) entry which is preliminary data.</text>
</comment>
<sequence length="109" mass="12340">MAPICRVTMIKVEEDKLDIALAGFKTFTQKQSKDGSPYILSMEAGATSGHVRDMGFTFVTKSVFHSKEDMKFYEEECPGHQWYKDYLKERAPVTGLMMVAFEPGVSFTL</sequence>
<evidence type="ECO:0000313" key="1">
    <source>
        <dbReference type="EMBL" id="KAK3061008.1"/>
    </source>
</evidence>
<reference evidence="1" key="1">
    <citation type="submission" date="2024-09" db="EMBL/GenBank/DDBJ databases">
        <title>Black Yeasts Isolated from many extreme environments.</title>
        <authorList>
            <person name="Coleine C."/>
            <person name="Stajich J.E."/>
            <person name="Selbmann L."/>
        </authorList>
    </citation>
    <scope>NUCLEOTIDE SEQUENCE</scope>
    <source>
        <strain evidence="1">CCFEE 5737</strain>
    </source>
</reference>
<proteinExistence type="predicted"/>
<dbReference type="EMBL" id="JAWDJW010008133">
    <property type="protein sequence ID" value="KAK3061008.1"/>
    <property type="molecule type" value="Genomic_DNA"/>
</dbReference>
<dbReference type="Proteomes" id="UP001186974">
    <property type="component" value="Unassembled WGS sequence"/>
</dbReference>